<comment type="similarity">
    <text evidence="2">Belongs to the KHG/KDPG aldolase family.</text>
</comment>
<evidence type="ECO:0000256" key="2">
    <source>
        <dbReference type="ARBA" id="ARBA00006906"/>
    </source>
</evidence>
<evidence type="ECO:0000256" key="4">
    <source>
        <dbReference type="ARBA" id="ARBA00023239"/>
    </source>
</evidence>
<comment type="subunit">
    <text evidence="3">Homotrimer.</text>
</comment>
<evidence type="ECO:0000313" key="6">
    <source>
        <dbReference type="EMBL" id="GGD60215.1"/>
    </source>
</evidence>
<comment type="pathway">
    <text evidence="1">Carbohydrate acid metabolism.</text>
</comment>
<evidence type="ECO:0000256" key="5">
    <source>
        <dbReference type="ARBA" id="ARBA00023277"/>
    </source>
</evidence>
<protein>
    <submittedName>
        <fullName evidence="6">2-dehydro-3-deoxy-6-phosphogalactonate aldolase</fullName>
    </submittedName>
</protein>
<dbReference type="Proteomes" id="UP000614272">
    <property type="component" value="Unassembled WGS sequence"/>
</dbReference>
<dbReference type="PANTHER" id="PTHR30246">
    <property type="entry name" value="2-KETO-3-DEOXY-6-PHOSPHOGLUCONATE ALDOLASE"/>
    <property type="match status" value="1"/>
</dbReference>
<dbReference type="Pfam" id="PF01081">
    <property type="entry name" value="Aldolase"/>
    <property type="match status" value="1"/>
</dbReference>
<dbReference type="RefSeq" id="WP_099034822.1">
    <property type="nucleotide sequence ID" value="NZ_BMGJ01000004.1"/>
</dbReference>
<dbReference type="InterPro" id="IPR013785">
    <property type="entry name" value="Aldolase_TIM"/>
</dbReference>
<dbReference type="InterPro" id="IPR000887">
    <property type="entry name" value="Aldlse_KDPG_KHG"/>
</dbReference>
<dbReference type="NCBIfam" id="NF006600">
    <property type="entry name" value="PRK09140.1"/>
    <property type="match status" value="1"/>
</dbReference>
<evidence type="ECO:0000313" key="7">
    <source>
        <dbReference type="Proteomes" id="UP000614272"/>
    </source>
</evidence>
<keyword evidence="5" id="KW-0119">Carbohydrate metabolism</keyword>
<reference evidence="7" key="1">
    <citation type="journal article" date="2019" name="Int. J. Syst. Evol. Microbiol.">
        <title>The Global Catalogue of Microorganisms (GCM) 10K type strain sequencing project: providing services to taxonomists for standard genome sequencing and annotation.</title>
        <authorList>
            <consortium name="The Broad Institute Genomics Platform"/>
            <consortium name="The Broad Institute Genome Sequencing Center for Infectious Disease"/>
            <person name="Wu L."/>
            <person name="Ma J."/>
        </authorList>
    </citation>
    <scope>NUCLEOTIDE SEQUENCE [LARGE SCALE GENOMIC DNA]</scope>
    <source>
        <strain evidence="7">CGMCC 1.12923</strain>
    </source>
</reference>
<keyword evidence="7" id="KW-1185">Reference proteome</keyword>
<evidence type="ECO:0000256" key="3">
    <source>
        <dbReference type="ARBA" id="ARBA00011233"/>
    </source>
</evidence>
<proteinExistence type="inferred from homology"/>
<accession>A0ABQ1R917</accession>
<evidence type="ECO:0000256" key="1">
    <source>
        <dbReference type="ARBA" id="ARBA00004761"/>
    </source>
</evidence>
<dbReference type="PANTHER" id="PTHR30246:SF1">
    <property type="entry name" value="2-DEHYDRO-3-DEOXY-6-PHOSPHOGALACTONATE ALDOLASE-RELATED"/>
    <property type="match status" value="1"/>
</dbReference>
<name>A0ABQ1R917_9ALTE</name>
<gene>
    <name evidence="6" type="ORF">GCM10011357_14310</name>
</gene>
<dbReference type="Gene3D" id="3.20.20.70">
    <property type="entry name" value="Aldolase class I"/>
    <property type="match status" value="1"/>
</dbReference>
<dbReference type="SUPFAM" id="SSF51569">
    <property type="entry name" value="Aldolase"/>
    <property type="match status" value="1"/>
</dbReference>
<sequence length="212" mass="22406">MHYQQRNLFPLVAILRGITPSRSVDVAECLLDLGFEMIEVPLNSPQPLDSIAMISQKFGDRGLFGAGTVVTTEQVSQVRDAGGKLIVSPSTDADVIRMTKDYDMLSMPGCMTPTEAFTAINAGADALKLFPAEQISPAAVKAMSTVIPAHLPLLAVGGINSGNMAAYLQAGCKGFGLGGAIFTPEMSLSDIRTKASELIARFAELTQEKGIS</sequence>
<dbReference type="CDD" id="cd00452">
    <property type="entry name" value="KDPG_aldolase"/>
    <property type="match status" value="1"/>
</dbReference>
<keyword evidence="4" id="KW-0456">Lyase</keyword>
<organism evidence="6 7">
    <name type="scientific">Lacimicrobium alkaliphilum</name>
    <dbReference type="NCBI Taxonomy" id="1526571"/>
    <lineage>
        <taxon>Bacteria</taxon>
        <taxon>Pseudomonadati</taxon>
        <taxon>Pseudomonadota</taxon>
        <taxon>Gammaproteobacteria</taxon>
        <taxon>Alteromonadales</taxon>
        <taxon>Alteromonadaceae</taxon>
        <taxon>Lacimicrobium</taxon>
    </lineage>
</organism>
<comment type="caution">
    <text evidence="6">The sequence shown here is derived from an EMBL/GenBank/DDBJ whole genome shotgun (WGS) entry which is preliminary data.</text>
</comment>
<dbReference type="EMBL" id="BMGJ01000004">
    <property type="protein sequence ID" value="GGD60215.1"/>
    <property type="molecule type" value="Genomic_DNA"/>
</dbReference>